<keyword evidence="3" id="KW-1185">Reference proteome</keyword>
<dbReference type="RefSeq" id="WP_002851055.1">
    <property type="nucleotide sequence ID" value="NZ_ADKM02000095.1"/>
</dbReference>
<reference evidence="2 3" key="1">
    <citation type="submission" date="2011-02" db="EMBL/GenBank/DDBJ databases">
        <authorList>
            <person name="Nelson K.E."/>
            <person name="Sutton G."/>
            <person name="Torralba M."/>
            <person name="Durkin S."/>
            <person name="Harkins D."/>
            <person name="Montgomery R."/>
            <person name="Ziemer C."/>
            <person name="Klaassens E."/>
            <person name="Ocuiv P."/>
            <person name="Morrison M."/>
        </authorList>
    </citation>
    <scope>NUCLEOTIDE SEQUENCE [LARGE SCALE GENOMIC DNA]</scope>
    <source>
        <strain evidence="2 3">8</strain>
    </source>
</reference>
<name>E9SEC8_RUMAL</name>
<sequence>MGDIVLKRQDSDEWAFVFETKLWGRSLKIEILTEDIDVTDSTAAEILPEVERAVGFVNSRKAEIIAALIDDDALDMADDWASSAEEDPDEEDCYIMEDGRKVRTPISEEVFTSMLGIAEASLEFCEDTDKISNIQLYLTCDPDIFAGHAIDVQIDGDGNIEVCGLCG</sequence>
<gene>
    <name evidence="2" type="ORF">CUS_5958</name>
</gene>
<dbReference type="Pfam" id="PF10020">
    <property type="entry name" value="DUF2262"/>
    <property type="match status" value="1"/>
</dbReference>
<protein>
    <recommendedName>
        <fullName evidence="1">DUF2262 domain-containing protein</fullName>
    </recommendedName>
</protein>
<accession>E9SEC8</accession>
<evidence type="ECO:0000313" key="3">
    <source>
        <dbReference type="Proteomes" id="UP000004259"/>
    </source>
</evidence>
<dbReference type="Proteomes" id="UP000004259">
    <property type="component" value="Unassembled WGS sequence"/>
</dbReference>
<dbReference type="OrthoDB" id="1151029at2"/>
<dbReference type="STRING" id="246199.CUS_5958"/>
<evidence type="ECO:0000259" key="1">
    <source>
        <dbReference type="Pfam" id="PF10020"/>
    </source>
</evidence>
<dbReference type="eggNOG" id="ENOG5033M7Z">
    <property type="taxonomic scope" value="Bacteria"/>
</dbReference>
<dbReference type="InterPro" id="IPR019260">
    <property type="entry name" value="DUF2262"/>
</dbReference>
<feature type="domain" description="DUF2262" evidence="1">
    <location>
        <begin position="43"/>
        <end position="162"/>
    </location>
</feature>
<dbReference type="EMBL" id="ADKM02000095">
    <property type="protein sequence ID" value="EGC02390.1"/>
    <property type="molecule type" value="Genomic_DNA"/>
</dbReference>
<evidence type="ECO:0000313" key="2">
    <source>
        <dbReference type="EMBL" id="EGC02390.1"/>
    </source>
</evidence>
<comment type="caution">
    <text evidence="2">The sequence shown here is derived from an EMBL/GenBank/DDBJ whole genome shotgun (WGS) entry which is preliminary data.</text>
</comment>
<organism evidence="2 3">
    <name type="scientific">Ruminococcus albus 8</name>
    <dbReference type="NCBI Taxonomy" id="246199"/>
    <lineage>
        <taxon>Bacteria</taxon>
        <taxon>Bacillati</taxon>
        <taxon>Bacillota</taxon>
        <taxon>Clostridia</taxon>
        <taxon>Eubacteriales</taxon>
        <taxon>Oscillospiraceae</taxon>
        <taxon>Ruminococcus</taxon>
    </lineage>
</organism>
<dbReference type="AlphaFoldDB" id="E9SEC8"/>
<proteinExistence type="predicted"/>